<accession>A0A5N6M791</accession>
<protein>
    <submittedName>
        <fullName evidence="2">Uncharacterized protein</fullName>
    </submittedName>
</protein>
<feature type="compositionally biased region" description="Polar residues" evidence="1">
    <location>
        <begin position="38"/>
        <end position="49"/>
    </location>
</feature>
<feature type="region of interest" description="Disordered" evidence="1">
    <location>
        <begin position="1"/>
        <end position="73"/>
    </location>
</feature>
<proteinExistence type="predicted"/>
<dbReference type="EMBL" id="SZYD01000016">
    <property type="protein sequence ID" value="KAD3336233.1"/>
    <property type="molecule type" value="Genomic_DNA"/>
</dbReference>
<name>A0A5N6M791_9ASTR</name>
<gene>
    <name evidence="2" type="ORF">E3N88_31752</name>
</gene>
<evidence type="ECO:0000256" key="1">
    <source>
        <dbReference type="SAM" id="MobiDB-lite"/>
    </source>
</evidence>
<organism evidence="2 3">
    <name type="scientific">Mikania micrantha</name>
    <name type="common">bitter vine</name>
    <dbReference type="NCBI Taxonomy" id="192012"/>
    <lineage>
        <taxon>Eukaryota</taxon>
        <taxon>Viridiplantae</taxon>
        <taxon>Streptophyta</taxon>
        <taxon>Embryophyta</taxon>
        <taxon>Tracheophyta</taxon>
        <taxon>Spermatophyta</taxon>
        <taxon>Magnoliopsida</taxon>
        <taxon>eudicotyledons</taxon>
        <taxon>Gunneridae</taxon>
        <taxon>Pentapetalae</taxon>
        <taxon>asterids</taxon>
        <taxon>campanulids</taxon>
        <taxon>Asterales</taxon>
        <taxon>Asteraceae</taxon>
        <taxon>Asteroideae</taxon>
        <taxon>Heliantheae alliance</taxon>
        <taxon>Eupatorieae</taxon>
        <taxon>Mikania</taxon>
    </lineage>
</organism>
<feature type="compositionally biased region" description="Acidic residues" evidence="1">
    <location>
        <begin position="58"/>
        <end position="73"/>
    </location>
</feature>
<evidence type="ECO:0000313" key="2">
    <source>
        <dbReference type="EMBL" id="KAD3336233.1"/>
    </source>
</evidence>
<dbReference type="OrthoDB" id="8033832at2759"/>
<sequence>MDVEKLTKMAAGDVRTSGKGSVIRKKKAVYKTHDKSLNTKGTRNSSLGSAAQRKNEPAADDEDSDDDSDDEYWEPCHNHHLCIESNQEPRDDFLDDYLKAHGIDDIDAFPRKSSDIESLNLNLASSDAHDDDDSGPSVRLTPPPSTTRTF</sequence>
<feature type="region of interest" description="Disordered" evidence="1">
    <location>
        <begin position="123"/>
        <end position="150"/>
    </location>
</feature>
<feature type="compositionally biased region" description="Pro residues" evidence="1">
    <location>
        <begin position="141"/>
        <end position="150"/>
    </location>
</feature>
<reference evidence="2 3" key="1">
    <citation type="submission" date="2019-05" db="EMBL/GenBank/DDBJ databases">
        <title>Mikania micrantha, genome provides insights into the molecular mechanism of rapid growth.</title>
        <authorList>
            <person name="Liu B."/>
        </authorList>
    </citation>
    <scope>NUCLEOTIDE SEQUENCE [LARGE SCALE GENOMIC DNA]</scope>
    <source>
        <strain evidence="2">NLD-2019</strain>
        <tissue evidence="2">Leaf</tissue>
    </source>
</reference>
<evidence type="ECO:0000313" key="3">
    <source>
        <dbReference type="Proteomes" id="UP000326396"/>
    </source>
</evidence>
<dbReference type="Proteomes" id="UP000326396">
    <property type="component" value="Linkage Group LG6"/>
</dbReference>
<dbReference type="AlphaFoldDB" id="A0A5N6M791"/>
<comment type="caution">
    <text evidence="2">The sequence shown here is derived from an EMBL/GenBank/DDBJ whole genome shotgun (WGS) entry which is preliminary data.</text>
</comment>
<keyword evidence="3" id="KW-1185">Reference proteome</keyword>